<evidence type="ECO:0000313" key="2">
    <source>
        <dbReference type="EMBL" id="KAG2974496.1"/>
    </source>
</evidence>
<name>A0A8T1FM39_9STRA</name>
<evidence type="ECO:0000313" key="3">
    <source>
        <dbReference type="Proteomes" id="UP000697107"/>
    </source>
</evidence>
<reference evidence="2" key="1">
    <citation type="submission" date="2018-10" db="EMBL/GenBank/DDBJ databases">
        <title>Effector identification in a new, highly contiguous assembly of the strawberry crown rot pathogen Phytophthora cactorum.</title>
        <authorList>
            <person name="Armitage A.D."/>
            <person name="Nellist C.F."/>
            <person name="Bates H."/>
            <person name="Vickerstaff R.J."/>
            <person name="Harrison R.J."/>
        </authorList>
    </citation>
    <scope>NUCLEOTIDE SEQUENCE</scope>
    <source>
        <strain evidence="2">P415</strain>
    </source>
</reference>
<protein>
    <submittedName>
        <fullName evidence="2">Uncharacterized protein</fullName>
    </submittedName>
</protein>
<evidence type="ECO:0000256" key="1">
    <source>
        <dbReference type="SAM" id="MobiDB-lite"/>
    </source>
</evidence>
<proteinExistence type="predicted"/>
<accession>A0A8T1FM39</accession>
<comment type="caution">
    <text evidence="2">The sequence shown here is derived from an EMBL/GenBank/DDBJ whole genome shotgun (WGS) entry which is preliminary data.</text>
</comment>
<dbReference type="VEuPathDB" id="FungiDB:PC110_g22184"/>
<feature type="compositionally biased region" description="Polar residues" evidence="1">
    <location>
        <begin position="176"/>
        <end position="186"/>
    </location>
</feature>
<dbReference type="Proteomes" id="UP000697107">
    <property type="component" value="Unassembled WGS sequence"/>
</dbReference>
<gene>
    <name evidence="2" type="ORF">PC118_g14491</name>
</gene>
<feature type="compositionally biased region" description="Polar residues" evidence="1">
    <location>
        <begin position="193"/>
        <end position="203"/>
    </location>
</feature>
<feature type="region of interest" description="Disordered" evidence="1">
    <location>
        <begin position="174"/>
        <end position="203"/>
    </location>
</feature>
<dbReference type="EMBL" id="RCML01000528">
    <property type="protein sequence ID" value="KAG2974496.1"/>
    <property type="molecule type" value="Genomic_DNA"/>
</dbReference>
<dbReference type="AlphaFoldDB" id="A0A8T1FM39"/>
<sequence>MHLVTRQDKRTISAVNAREELTPGQKWFVVWCYQLMDIKEARAAFGIHRTRELVATCLGIAQGTVSTIMTAYNAGNTTDFEPSQQDKVRYNRSGKGARACNIAAGFISLVNGRMEAGFMQYSINCWNASLKRKADVEEDEDYHGNSDTAKVKQWFMKLCITLKKQHGHCRIHMDGSLSQKHNQQKPNYELKSSRNATGLQKEV</sequence>
<organism evidence="2 3">
    <name type="scientific">Phytophthora cactorum</name>
    <dbReference type="NCBI Taxonomy" id="29920"/>
    <lineage>
        <taxon>Eukaryota</taxon>
        <taxon>Sar</taxon>
        <taxon>Stramenopiles</taxon>
        <taxon>Oomycota</taxon>
        <taxon>Peronosporomycetes</taxon>
        <taxon>Peronosporales</taxon>
        <taxon>Peronosporaceae</taxon>
        <taxon>Phytophthora</taxon>
    </lineage>
</organism>